<evidence type="ECO:0000256" key="1">
    <source>
        <dbReference type="SAM" id="MobiDB-lite"/>
    </source>
</evidence>
<gene>
    <name evidence="2" type="ORF">HD556DRAFT_1442840</name>
</gene>
<dbReference type="RefSeq" id="XP_041160756.1">
    <property type="nucleotide sequence ID" value="XM_041306519.1"/>
</dbReference>
<organism evidence="2 3">
    <name type="scientific">Suillus plorans</name>
    <dbReference type="NCBI Taxonomy" id="116603"/>
    <lineage>
        <taxon>Eukaryota</taxon>
        <taxon>Fungi</taxon>
        <taxon>Dikarya</taxon>
        <taxon>Basidiomycota</taxon>
        <taxon>Agaricomycotina</taxon>
        <taxon>Agaricomycetes</taxon>
        <taxon>Agaricomycetidae</taxon>
        <taxon>Boletales</taxon>
        <taxon>Suillineae</taxon>
        <taxon>Suillaceae</taxon>
        <taxon>Suillus</taxon>
    </lineage>
</organism>
<evidence type="ECO:0000313" key="3">
    <source>
        <dbReference type="Proteomes" id="UP000719766"/>
    </source>
</evidence>
<dbReference type="Proteomes" id="UP000719766">
    <property type="component" value="Unassembled WGS sequence"/>
</dbReference>
<dbReference type="EMBL" id="JABBWE010000025">
    <property type="protein sequence ID" value="KAG1794645.1"/>
    <property type="molecule type" value="Genomic_DNA"/>
</dbReference>
<reference evidence="2" key="1">
    <citation type="journal article" date="2020" name="New Phytol.">
        <title>Comparative genomics reveals dynamic genome evolution in host specialist ectomycorrhizal fungi.</title>
        <authorList>
            <person name="Lofgren L.A."/>
            <person name="Nguyen N.H."/>
            <person name="Vilgalys R."/>
            <person name="Ruytinx J."/>
            <person name="Liao H.L."/>
            <person name="Branco S."/>
            <person name="Kuo A."/>
            <person name="LaButti K."/>
            <person name="Lipzen A."/>
            <person name="Andreopoulos W."/>
            <person name="Pangilinan J."/>
            <person name="Riley R."/>
            <person name="Hundley H."/>
            <person name="Na H."/>
            <person name="Barry K."/>
            <person name="Grigoriev I.V."/>
            <person name="Stajich J.E."/>
            <person name="Kennedy P.G."/>
        </authorList>
    </citation>
    <scope>NUCLEOTIDE SEQUENCE</scope>
    <source>
        <strain evidence="2">S12</strain>
    </source>
</reference>
<protein>
    <submittedName>
        <fullName evidence="2">Uncharacterized protein</fullName>
    </submittedName>
</protein>
<dbReference type="OrthoDB" id="2687813at2759"/>
<comment type="caution">
    <text evidence="2">The sequence shown here is derived from an EMBL/GenBank/DDBJ whole genome shotgun (WGS) entry which is preliminary data.</text>
</comment>
<feature type="region of interest" description="Disordered" evidence="1">
    <location>
        <begin position="71"/>
        <end position="91"/>
    </location>
</feature>
<proteinExistence type="predicted"/>
<evidence type="ECO:0000313" key="2">
    <source>
        <dbReference type="EMBL" id="KAG1794645.1"/>
    </source>
</evidence>
<keyword evidence="3" id="KW-1185">Reference proteome</keyword>
<dbReference type="GeneID" id="64600283"/>
<name>A0A9P7DIT1_9AGAM</name>
<dbReference type="AlphaFoldDB" id="A0A9P7DIT1"/>
<sequence length="493" mass="54564">MDMPDFEWQTHLTHLSASHSESGQLQVEQSQPGLSFPAGGYVHNLELGYDIQAENASNVLGHTSDDLHAAFDHGDVHAGPSAGHHNYDSYPNTQGNIDFGLEQPVQQYDPGSQFSVTAYALSQVGGHLELPIHDSSTNLNVQHGNYSVPSGSSQQGVQMALPHSFPGHDGGGHYYGGHNYNFTVSHGTNDPPPLPDTYHSVHSSNNSQPAMSNDVYYFMRSDDSNIQAPLDPIPEVTKKLIRVPRFQIRHPGVIPVHGTGILVVRLFNTDVTPGFQRGRSDRHVQNLFKDNLFPSASELSTIANNTLDATIARYTSNNANHGHELIRWKSGLDAKNLLARLKGILKEIHGDFEEIATWVANITALLSNFLFADKIVEVTMDDGQVRLCRTPCGHKAIFDLLEHIISCKQYSRYIPLSTKSWQPLLTNALALAVTSRAWSLQKALVGPWSAALDFRGEENKVYYTSTKSRLRMLPEDECLRFDALLISMHCALR</sequence>
<accession>A0A9P7DIT1</accession>